<accession>A0A937FBV1</accession>
<protein>
    <recommendedName>
        <fullName evidence="4">Tetratricopeptide repeat protein</fullName>
    </recommendedName>
</protein>
<dbReference type="SUPFAM" id="SSF48452">
    <property type="entry name" value="TPR-like"/>
    <property type="match status" value="1"/>
</dbReference>
<reference evidence="2" key="1">
    <citation type="submission" date="2021-01" db="EMBL/GenBank/DDBJ databases">
        <title>Fulvivirga kasyanovii gen. nov., sp nov., a novel member of the phylum Bacteroidetes isolated from seawater in a mussel farm.</title>
        <authorList>
            <person name="Zhao L.-H."/>
            <person name="Wang Z.-J."/>
        </authorList>
    </citation>
    <scope>NUCLEOTIDE SEQUENCE</scope>
    <source>
        <strain evidence="2">2943</strain>
    </source>
</reference>
<comment type="caution">
    <text evidence="2">The sequence shown here is derived from an EMBL/GenBank/DDBJ whole genome shotgun (WGS) entry which is preliminary data.</text>
</comment>
<evidence type="ECO:0000313" key="2">
    <source>
        <dbReference type="EMBL" id="MBL3657603.1"/>
    </source>
</evidence>
<dbReference type="AlphaFoldDB" id="A0A937FBV1"/>
<evidence type="ECO:0000313" key="3">
    <source>
        <dbReference type="Proteomes" id="UP000659388"/>
    </source>
</evidence>
<evidence type="ECO:0000256" key="1">
    <source>
        <dbReference type="SAM" id="SignalP"/>
    </source>
</evidence>
<feature type="chain" id="PRO_5036807227" description="Tetratricopeptide repeat protein" evidence="1">
    <location>
        <begin position="23"/>
        <end position="242"/>
    </location>
</feature>
<evidence type="ECO:0008006" key="4">
    <source>
        <dbReference type="Google" id="ProtNLM"/>
    </source>
</evidence>
<dbReference type="Proteomes" id="UP000659388">
    <property type="component" value="Unassembled WGS sequence"/>
</dbReference>
<dbReference type="InterPro" id="IPR019734">
    <property type="entry name" value="TPR_rpt"/>
</dbReference>
<keyword evidence="3" id="KW-1185">Reference proteome</keyword>
<dbReference type="Pfam" id="PF13181">
    <property type="entry name" value="TPR_8"/>
    <property type="match status" value="1"/>
</dbReference>
<proteinExistence type="predicted"/>
<organism evidence="2 3">
    <name type="scientific">Fulvivirga sediminis</name>
    <dbReference type="NCBI Taxonomy" id="2803949"/>
    <lineage>
        <taxon>Bacteria</taxon>
        <taxon>Pseudomonadati</taxon>
        <taxon>Bacteroidota</taxon>
        <taxon>Cytophagia</taxon>
        <taxon>Cytophagales</taxon>
        <taxon>Fulvivirgaceae</taxon>
        <taxon>Fulvivirga</taxon>
    </lineage>
</organism>
<dbReference type="Pfam" id="PF13174">
    <property type="entry name" value="TPR_6"/>
    <property type="match status" value="1"/>
</dbReference>
<gene>
    <name evidence="2" type="ORF">JL102_15750</name>
</gene>
<dbReference type="RefSeq" id="WP_202245386.1">
    <property type="nucleotide sequence ID" value="NZ_JAESIY010000008.1"/>
</dbReference>
<sequence length="242" mass="27144">MKALRRTTILAFSLFVTLTAFGQDEQQPDERKAPSAGQVLSGHYARVYGMAMRYNDYGMAKNALYNLYVENPQNDSILYSLSALYLQTGQYASAAISSQDILQMKPKHTGAMEILAVSYENLGVKDKALDTYESLHLESDDFETLYKIAFLQYDLKRYNESIANADILLSKPQADSLTVVYETADKKQKEYPIKVAILNLKGLNAQGQGKKSEAKKQFEAALKVSPDFILAKQNLEAIEQKK</sequence>
<dbReference type="InterPro" id="IPR011990">
    <property type="entry name" value="TPR-like_helical_dom_sf"/>
</dbReference>
<name>A0A937FBV1_9BACT</name>
<feature type="signal peptide" evidence="1">
    <location>
        <begin position="1"/>
        <end position="22"/>
    </location>
</feature>
<dbReference type="EMBL" id="JAESIY010000008">
    <property type="protein sequence ID" value="MBL3657603.1"/>
    <property type="molecule type" value="Genomic_DNA"/>
</dbReference>
<keyword evidence="1" id="KW-0732">Signal</keyword>
<dbReference type="Gene3D" id="1.25.40.10">
    <property type="entry name" value="Tetratricopeptide repeat domain"/>
    <property type="match status" value="2"/>
</dbReference>